<dbReference type="PANTHER" id="PTHR37825">
    <property type="entry name" value="TRNA(MET) CYTIDINE ACETATE LIGASE"/>
    <property type="match status" value="1"/>
</dbReference>
<dbReference type="SUPFAM" id="SSF52374">
    <property type="entry name" value="Nucleotidylyl transferase"/>
    <property type="match status" value="1"/>
</dbReference>
<dbReference type="NCBIfam" id="TIGR00125">
    <property type="entry name" value="cyt_tran_rel"/>
    <property type="match status" value="1"/>
</dbReference>
<dbReference type="Proteomes" id="UP000249865">
    <property type="component" value="Chromosome"/>
</dbReference>
<gene>
    <name evidence="2" type="primary">tmcAL</name>
    <name evidence="3" type="ORF">DK849_00325</name>
</gene>
<dbReference type="InterPro" id="IPR014729">
    <property type="entry name" value="Rossmann-like_a/b/a_fold"/>
</dbReference>
<keyword evidence="2" id="KW-0436">Ligase</keyword>
<dbReference type="NCBIfam" id="NF010192">
    <property type="entry name" value="PRK13671.1"/>
    <property type="match status" value="1"/>
</dbReference>
<evidence type="ECO:0000256" key="2">
    <source>
        <dbReference type="HAMAP-Rule" id="MF_01539"/>
    </source>
</evidence>
<evidence type="ECO:0000313" key="3">
    <source>
        <dbReference type="EMBL" id="AWX42535.1"/>
    </source>
</evidence>
<dbReference type="GO" id="GO:0000049">
    <property type="term" value="F:tRNA binding"/>
    <property type="evidence" value="ECO:0007669"/>
    <property type="project" value="UniProtKB-KW"/>
</dbReference>
<dbReference type="EMBL" id="CP030103">
    <property type="protein sequence ID" value="AWX42535.1"/>
    <property type="molecule type" value="Genomic_DNA"/>
</dbReference>
<dbReference type="Gene3D" id="3.40.50.620">
    <property type="entry name" value="HUPs"/>
    <property type="match status" value="1"/>
</dbReference>
<feature type="binding site" evidence="2">
    <location>
        <position position="182"/>
    </location>
    <ligand>
        <name>ATP</name>
        <dbReference type="ChEBI" id="CHEBI:30616"/>
    </ligand>
</feature>
<dbReference type="GO" id="GO:0016879">
    <property type="term" value="F:ligase activity, forming carbon-nitrogen bonds"/>
    <property type="evidence" value="ECO:0007669"/>
    <property type="project" value="UniProtKB-UniRule"/>
</dbReference>
<feature type="binding site" evidence="2">
    <location>
        <begin position="6"/>
        <end position="19"/>
    </location>
    <ligand>
        <name>ATP</name>
        <dbReference type="ChEBI" id="CHEBI:30616"/>
    </ligand>
</feature>
<evidence type="ECO:0000313" key="4">
    <source>
        <dbReference type="Proteomes" id="UP000249865"/>
    </source>
</evidence>
<dbReference type="AlphaFoldDB" id="A0A2Z4LLG7"/>
<sequence length="304" mass="34881">MKIGLIAEFNPFHNGHKYLINKIKEKYPNSQLIVALSSDYVQRGEIAIASYEERKEMALKNGVDFVVPLDFETSTQAAHIFAKGAIETLLKEGIDLLCFGVSDTSDVDKYINAANRIKNNLDIYNLNVKKYLKQGNSFVKSTFLSLNELMTEDEIPADILGFEYTKYIIDNNINVKLDCFKRTVAHNSEDPDSIYASGSYIRKLVKEGKNISQYTSMKIDKNYPKIEDRYSEFQTIVLNLSSKELSEIKMVSEGMENLFKKNIDASSYDEFVERCTSKRYTSSRIKRVILYILMNIKKSHDNNL</sequence>
<accession>A0A2Z4LLG7</accession>
<keyword evidence="2" id="KW-0819">tRNA processing</keyword>
<dbReference type="KEGG" id="mclo:DK849_00325"/>
<dbReference type="RefSeq" id="WP_029330583.1">
    <property type="nucleotide sequence ID" value="NZ_CP030103.1"/>
</dbReference>
<organism evidence="3 4">
    <name type="scientific">Metamycoplasma cloacale</name>
    <dbReference type="NCBI Taxonomy" id="92401"/>
    <lineage>
        <taxon>Bacteria</taxon>
        <taxon>Bacillati</taxon>
        <taxon>Mycoplasmatota</taxon>
        <taxon>Mycoplasmoidales</taxon>
        <taxon>Metamycoplasmataceae</taxon>
        <taxon>Metamycoplasma</taxon>
    </lineage>
</organism>
<protein>
    <recommendedName>
        <fullName evidence="2">tRNA(Met) cytidine acetate ligase</fullName>
        <ecNumber evidence="2">6.3.4.-</ecNumber>
    </recommendedName>
</protein>
<dbReference type="HAMAP" id="MF_01539">
    <property type="entry name" value="TmcAL"/>
    <property type="match status" value="1"/>
</dbReference>
<keyword evidence="4" id="KW-1185">Reference proteome</keyword>
<dbReference type="GO" id="GO:0005524">
    <property type="term" value="F:ATP binding"/>
    <property type="evidence" value="ECO:0007669"/>
    <property type="project" value="UniProtKB-KW"/>
</dbReference>
<dbReference type="InterPro" id="IPR008513">
    <property type="entry name" value="tRNA(Met)_cyd_acetate_ligase"/>
</dbReference>
<keyword evidence="2" id="KW-0963">Cytoplasm</keyword>
<dbReference type="EC" id="6.3.4.-" evidence="2"/>
<keyword evidence="1 2" id="KW-0694">RNA-binding</keyword>
<dbReference type="OrthoDB" id="9769796at2"/>
<comment type="subcellular location">
    <subcellularLocation>
        <location evidence="2">Cytoplasm</location>
    </subcellularLocation>
</comment>
<dbReference type="PANTHER" id="PTHR37825:SF1">
    <property type="entry name" value="TRNA(MET) CYTIDINE ACETATE LIGASE"/>
    <property type="match status" value="1"/>
</dbReference>
<keyword evidence="2" id="KW-0820">tRNA-binding</keyword>
<dbReference type="InterPro" id="IPR004821">
    <property type="entry name" value="Cyt_trans-like"/>
</dbReference>
<comment type="function">
    <text evidence="2">Catalyzes the formation of N(4)-acetylcytidine (ac(4)C) at the wobble position of elongator tRNA(Met), using acetate and ATP as substrates. First activates an acetate ion to form acetyladenylate (Ac-AMP) and then transfers the acetyl group to tRNA to form ac(4)C34.</text>
</comment>
<dbReference type="GO" id="GO:0006400">
    <property type="term" value="P:tRNA modification"/>
    <property type="evidence" value="ECO:0007669"/>
    <property type="project" value="UniProtKB-UniRule"/>
</dbReference>
<dbReference type="GO" id="GO:0005737">
    <property type="term" value="C:cytoplasm"/>
    <property type="evidence" value="ECO:0007669"/>
    <property type="project" value="UniProtKB-SubCell"/>
</dbReference>
<reference evidence="4" key="1">
    <citation type="submission" date="2018-06" db="EMBL/GenBank/DDBJ databases">
        <title>Complete genome sequences of Mycoplasma anatis, M. anseris and M. cloacale type strains.</title>
        <authorList>
            <person name="Grozner D."/>
            <person name="Forro B."/>
            <person name="Sulyok K.M."/>
            <person name="Marton S."/>
            <person name="Kreizinger Z."/>
            <person name="Banyai K."/>
            <person name="Gyuranecz M."/>
        </authorList>
    </citation>
    <scope>NUCLEOTIDE SEQUENCE [LARGE SCALE GENOMIC DNA]</scope>
    <source>
        <strain evidence="4">NCTC 10199</strain>
    </source>
</reference>
<dbReference type="Pfam" id="PF05636">
    <property type="entry name" value="HIGH_NTase1"/>
    <property type="match status" value="1"/>
</dbReference>
<comment type="catalytic activity">
    <reaction evidence="2">
        <text>cytidine(34) in elongator tRNA(Met) + acetate + ATP = N(4)-acetylcytidine(34) in elongator tRNA(Met) + AMP + diphosphate</text>
        <dbReference type="Rhea" id="RHEA:58144"/>
        <dbReference type="Rhea" id="RHEA-COMP:10693"/>
        <dbReference type="Rhea" id="RHEA-COMP:10694"/>
        <dbReference type="ChEBI" id="CHEBI:30089"/>
        <dbReference type="ChEBI" id="CHEBI:30616"/>
        <dbReference type="ChEBI" id="CHEBI:33019"/>
        <dbReference type="ChEBI" id="CHEBI:74900"/>
        <dbReference type="ChEBI" id="CHEBI:82748"/>
        <dbReference type="ChEBI" id="CHEBI:456215"/>
    </reaction>
</comment>
<name>A0A2Z4LLG7_9BACT</name>
<feature type="binding site" evidence="2">
    <location>
        <position position="100"/>
    </location>
    <ligand>
        <name>ATP</name>
        <dbReference type="ChEBI" id="CHEBI:30616"/>
    </ligand>
</feature>
<keyword evidence="2" id="KW-0067">ATP-binding</keyword>
<proteinExistence type="inferred from homology"/>
<evidence type="ECO:0000256" key="1">
    <source>
        <dbReference type="ARBA" id="ARBA00022884"/>
    </source>
</evidence>
<keyword evidence="2" id="KW-0547">Nucleotide-binding</keyword>
<comment type="caution">
    <text evidence="2">Lacks conserved residue(s) required for the propagation of feature annotation.</text>
</comment>
<comment type="similarity">
    <text evidence="2">Belongs to the TmcAL family.</text>
</comment>